<evidence type="ECO:0000313" key="2">
    <source>
        <dbReference type="Proteomes" id="UP001184230"/>
    </source>
</evidence>
<comment type="caution">
    <text evidence="1">The sequence shown here is derived from an EMBL/GenBank/DDBJ whole genome shotgun (WGS) entry which is preliminary data.</text>
</comment>
<accession>A0ABU1NEU2</accession>
<dbReference type="Proteomes" id="UP001184230">
    <property type="component" value="Unassembled WGS sequence"/>
</dbReference>
<reference evidence="1 2" key="1">
    <citation type="submission" date="2023-07" db="EMBL/GenBank/DDBJ databases">
        <title>Sorghum-associated microbial communities from plants grown in Nebraska, USA.</title>
        <authorList>
            <person name="Schachtman D."/>
        </authorList>
    </citation>
    <scope>NUCLEOTIDE SEQUENCE [LARGE SCALE GENOMIC DNA]</scope>
    <source>
        <strain evidence="1 2">DS1781</strain>
    </source>
</reference>
<keyword evidence="2" id="KW-1185">Reference proteome</keyword>
<organism evidence="1 2">
    <name type="scientific">Variovorax soli</name>
    <dbReference type="NCBI Taxonomy" id="376815"/>
    <lineage>
        <taxon>Bacteria</taxon>
        <taxon>Pseudomonadati</taxon>
        <taxon>Pseudomonadota</taxon>
        <taxon>Betaproteobacteria</taxon>
        <taxon>Burkholderiales</taxon>
        <taxon>Comamonadaceae</taxon>
        <taxon>Variovorax</taxon>
    </lineage>
</organism>
<dbReference type="RefSeq" id="WP_309902504.1">
    <property type="nucleotide sequence ID" value="NZ_JAVDRF010000005.1"/>
</dbReference>
<name>A0ABU1NEU2_9BURK</name>
<dbReference type="EMBL" id="JAVDRF010000005">
    <property type="protein sequence ID" value="MDR6536984.1"/>
    <property type="molecule type" value="Genomic_DNA"/>
</dbReference>
<sequence length="66" mass="7407">MADLLLRGNVILEEHQLLDGDVGDGFEAFVLGVLQEHRISKEVFAETLIALSRLRETIDHLDQLPP</sequence>
<evidence type="ECO:0000313" key="1">
    <source>
        <dbReference type="EMBL" id="MDR6536984.1"/>
    </source>
</evidence>
<protein>
    <submittedName>
        <fullName evidence="1">Uncharacterized protein</fullName>
    </submittedName>
</protein>
<proteinExistence type="predicted"/>
<gene>
    <name evidence="1" type="ORF">J2739_002757</name>
</gene>